<evidence type="ECO:0000259" key="1">
    <source>
        <dbReference type="Pfam" id="PF13391"/>
    </source>
</evidence>
<evidence type="ECO:0000313" key="4">
    <source>
        <dbReference type="Proteomes" id="UP000002484"/>
    </source>
</evidence>
<feature type="domain" description="HNH nuclease" evidence="1">
    <location>
        <begin position="374"/>
        <end position="423"/>
    </location>
</feature>
<accession>E3J488</accession>
<keyword evidence="4" id="KW-1185">Reference proteome</keyword>
<organism evidence="3 4">
    <name type="scientific">Pseudofrankia inefficax (strain DSM 45817 / CECT 9037 / DDB 130130 / EuI1c)</name>
    <name type="common">Frankia inefficax</name>
    <dbReference type="NCBI Taxonomy" id="298654"/>
    <lineage>
        <taxon>Bacteria</taxon>
        <taxon>Bacillati</taxon>
        <taxon>Actinomycetota</taxon>
        <taxon>Actinomycetes</taxon>
        <taxon>Frankiales</taxon>
        <taxon>Frankiaceae</taxon>
        <taxon>Pseudofrankia</taxon>
    </lineage>
</organism>
<dbReference type="EMBL" id="CP002299">
    <property type="protein sequence ID" value="ADP81867.1"/>
    <property type="molecule type" value="Genomic_DNA"/>
</dbReference>
<reference evidence="3 4" key="1">
    <citation type="submission" date="2010-10" db="EMBL/GenBank/DDBJ databases">
        <title>Complete sequence of Frankia sp. EuI1c.</title>
        <authorList>
            <consortium name="US DOE Joint Genome Institute"/>
            <person name="Lucas S."/>
            <person name="Copeland A."/>
            <person name="Lapidus A."/>
            <person name="Cheng J.-F."/>
            <person name="Bruce D."/>
            <person name="Goodwin L."/>
            <person name="Pitluck S."/>
            <person name="Chertkov O."/>
            <person name="Detter J.C."/>
            <person name="Han C."/>
            <person name="Tapia R."/>
            <person name="Land M."/>
            <person name="Hauser L."/>
            <person name="Jeffries C."/>
            <person name="Kyrpides N."/>
            <person name="Ivanova N."/>
            <person name="Mikhailova N."/>
            <person name="Beauchemin N."/>
            <person name="Sen A."/>
            <person name="Sur S.A."/>
            <person name="Gtari M."/>
            <person name="Wall L."/>
            <person name="Tisa L."/>
            <person name="Woyke T."/>
        </authorList>
    </citation>
    <scope>NUCLEOTIDE SEQUENCE [LARGE SCALE GENOMIC DNA]</scope>
    <source>
        <strain evidence="4">DSM 45817 / CECT 9037 / EuI1c</strain>
    </source>
</reference>
<dbReference type="KEGG" id="fri:FraEuI1c_3860"/>
<dbReference type="InterPro" id="IPR058813">
    <property type="entry name" value="DNA-SBD_ScoMcrA"/>
</dbReference>
<dbReference type="InterPro" id="IPR003615">
    <property type="entry name" value="HNH_nuc"/>
</dbReference>
<name>E3J488_PSEI1</name>
<dbReference type="HOGENOM" id="CLU_569563_0_0_11"/>
<dbReference type="STRING" id="298654.FraEuI1c_3860"/>
<evidence type="ECO:0000313" key="3">
    <source>
        <dbReference type="EMBL" id="ADP81867.1"/>
    </source>
</evidence>
<feature type="domain" description="ScoMcrA-like DNA sulfur-binding" evidence="2">
    <location>
        <begin position="7"/>
        <end position="136"/>
    </location>
</feature>
<sequence length="479" mass="52813">MVDLDDAIDALAMLRMASRQGAQLPYQPLVLLWAAERAATEDTRLTRWSHARADLAAMLATNSDEDRRRAAPEYPVVALRGSPLWEIEASSPPPPAHSSQPRRWLDREDPAFGLSAPAFELLRDAQSRERFVTALHEVVEQSRPPTADLAQRNDASAPVVADAEGRAWSLLTIDESERQFSGNLGYSDVLGSTYVWDSTVANHRAVQAGSLAVLRDNRMVLGTGWIDEVGTTTSVKIRRRCPSCGATSFKTRRTVAPRYKCSPCGTVFDNPSEEQIDVTVYVADYARTWRPAESLTVASLEPVYMNQSKQQSIRPLNFARLKPIISMSAGLGARWWTDATPAHVPGGHGLAIGKVRIGQTKFRAALRQRFGDACAITGVQPPDAIEAAHLYRFSDTPVHDLSGGLLLRRDLHALFDHFQVTIDAETWTVRVAPSLAADFPDLAKLDGAPLAIPPHLRPRGDYLRVHMAWALDQWAAHPD</sequence>
<protein>
    <submittedName>
        <fullName evidence="3">Uncharacterized protein</fullName>
    </submittedName>
</protein>
<dbReference type="InParanoid" id="E3J488"/>
<dbReference type="AlphaFoldDB" id="E3J488"/>
<proteinExistence type="predicted"/>
<dbReference type="Pfam" id="PF26340">
    <property type="entry name" value="DNA-SBD_ScoMcrA"/>
    <property type="match status" value="1"/>
</dbReference>
<dbReference type="eggNOG" id="COG3440">
    <property type="taxonomic scope" value="Bacteria"/>
</dbReference>
<gene>
    <name evidence="3" type="ordered locus">FraEuI1c_3860</name>
</gene>
<evidence type="ECO:0000259" key="2">
    <source>
        <dbReference type="Pfam" id="PF26340"/>
    </source>
</evidence>
<dbReference type="Pfam" id="PF13391">
    <property type="entry name" value="HNH_2"/>
    <property type="match status" value="1"/>
</dbReference>
<dbReference type="Proteomes" id="UP000002484">
    <property type="component" value="Chromosome"/>
</dbReference>